<evidence type="ECO:0000313" key="3">
    <source>
        <dbReference type="EMBL" id="QHT06111.1"/>
    </source>
</evidence>
<evidence type="ECO:0000256" key="1">
    <source>
        <dbReference type="ARBA" id="ARBA00022478"/>
    </source>
</evidence>
<keyword evidence="2" id="KW-0804">Transcription</keyword>
<evidence type="ECO:0008006" key="4">
    <source>
        <dbReference type="Google" id="ProtNLM"/>
    </source>
</evidence>
<organism evidence="3">
    <name type="scientific">viral metagenome</name>
    <dbReference type="NCBI Taxonomy" id="1070528"/>
    <lineage>
        <taxon>unclassified sequences</taxon>
        <taxon>metagenomes</taxon>
        <taxon>organismal metagenomes</taxon>
    </lineage>
</organism>
<protein>
    <recommendedName>
        <fullName evidence="4">S1 motif domain-containing protein</fullName>
    </recommendedName>
</protein>
<sequence length="196" mass="22151">MATLLKPSTEKKPNKHYGIFSKNVITRKITIPFNSIGGNIKEIIVNKLRRNLEGKCVNEGYVKKDSISILSYSSGIIENNSVIFDVVLQATICKPVEGVTIKCNVKNVTKAGIRAVYGEENESPIVVFVARDHNYKKPDFNNIKINDEIIIRVIGSRYELNDKYISIIAELVTTFNKKKGKKIKVRIVKPTQQKKE</sequence>
<dbReference type="GO" id="GO:0000428">
    <property type="term" value="C:DNA-directed RNA polymerase complex"/>
    <property type="evidence" value="ECO:0007669"/>
    <property type="project" value="UniProtKB-KW"/>
</dbReference>
<keyword evidence="1" id="KW-0240">DNA-directed RNA polymerase</keyword>
<dbReference type="EMBL" id="MN739464">
    <property type="protein sequence ID" value="QHT06111.1"/>
    <property type="molecule type" value="Genomic_DNA"/>
</dbReference>
<dbReference type="Gene3D" id="3.30.1490.120">
    <property type="entry name" value="RNA polymerase Rpb7-like, N-terminal domain"/>
    <property type="match status" value="1"/>
</dbReference>
<accession>A0A6C0CNR5</accession>
<dbReference type="InterPro" id="IPR036898">
    <property type="entry name" value="RNA_pol_Rpb7-like_N_sf"/>
</dbReference>
<evidence type="ECO:0000256" key="2">
    <source>
        <dbReference type="ARBA" id="ARBA00023163"/>
    </source>
</evidence>
<proteinExistence type="predicted"/>
<name>A0A6C0CNR5_9ZZZZ</name>
<dbReference type="AlphaFoldDB" id="A0A6C0CNR5"/>
<reference evidence="3" key="1">
    <citation type="journal article" date="2020" name="Nature">
        <title>Giant virus diversity and host interactions through global metagenomics.</title>
        <authorList>
            <person name="Schulz F."/>
            <person name="Roux S."/>
            <person name="Paez-Espino D."/>
            <person name="Jungbluth S."/>
            <person name="Walsh D.A."/>
            <person name="Denef V.J."/>
            <person name="McMahon K.D."/>
            <person name="Konstantinidis K.T."/>
            <person name="Eloe-Fadrosh E.A."/>
            <person name="Kyrpides N.C."/>
            <person name="Woyke T."/>
        </authorList>
    </citation>
    <scope>NUCLEOTIDE SEQUENCE</scope>
    <source>
        <strain evidence="3">GVMAG-M-3300021425-14</strain>
    </source>
</reference>